<protein>
    <recommendedName>
        <fullName evidence="3">DUF2268 domain-containing protein</fullName>
    </recommendedName>
</protein>
<evidence type="ECO:0000313" key="1">
    <source>
        <dbReference type="EMBL" id="TYS52048.1"/>
    </source>
</evidence>
<evidence type="ECO:0008006" key="3">
    <source>
        <dbReference type="Google" id="ProtNLM"/>
    </source>
</evidence>
<proteinExistence type="predicted"/>
<accession>A0A5D4RQH4</accession>
<organism evidence="1 2">
    <name type="scientific">Bacillus infantis</name>
    <dbReference type="NCBI Taxonomy" id="324767"/>
    <lineage>
        <taxon>Bacteria</taxon>
        <taxon>Bacillati</taxon>
        <taxon>Bacillota</taxon>
        <taxon>Bacilli</taxon>
        <taxon>Bacillales</taxon>
        <taxon>Bacillaceae</taxon>
        <taxon>Bacillus</taxon>
    </lineage>
</organism>
<name>A0A5D4RQH4_9BACI</name>
<dbReference type="RefSeq" id="WP_148973031.1">
    <property type="nucleotide sequence ID" value="NZ_VTER01000001.1"/>
</dbReference>
<dbReference type="EMBL" id="VTER01000001">
    <property type="protein sequence ID" value="TYS52048.1"/>
    <property type="molecule type" value="Genomic_DNA"/>
</dbReference>
<dbReference type="Proteomes" id="UP000322139">
    <property type="component" value="Unassembled WGS sequence"/>
</dbReference>
<sequence>MKLVDGFYDFKQAAELAPAIDKYPAWQAYYNKYKAAFDPLFSSLYNLDEKRIQTIVGHLNFQDLLLQSEKGRIQFPLKKIEAILKKCCTYFDFHEDFTVYLLTGVGYSDGAALPSSDPFIYLGLELLEEKDPEILIPHEFSHMARFYRLKGKEDFNALTAGQLAAAEGLAVWASLELSGRDPDDASIAEALMMSPYHYRTLQLSLPELEEEILNDLDRPLDRRMLEKYFTGTEAEGRSGYFAGAQIINSLMSGGMSLKDLNFMETDKIMKAFYSYKKSHCFKGMMAETENNM</sequence>
<evidence type="ECO:0000313" key="2">
    <source>
        <dbReference type="Proteomes" id="UP000322139"/>
    </source>
</evidence>
<comment type="caution">
    <text evidence="1">The sequence shown here is derived from an EMBL/GenBank/DDBJ whole genome shotgun (WGS) entry which is preliminary data.</text>
</comment>
<reference evidence="1 2" key="1">
    <citation type="submission" date="2019-08" db="EMBL/GenBank/DDBJ databases">
        <title>Bacillus genomes from the desert of Cuatro Cienegas, Coahuila.</title>
        <authorList>
            <person name="Olmedo-Alvarez G."/>
        </authorList>
    </citation>
    <scope>NUCLEOTIDE SEQUENCE [LARGE SCALE GENOMIC DNA]</scope>
    <source>
        <strain evidence="1 2">CH446_14T</strain>
    </source>
</reference>
<gene>
    <name evidence="1" type="ORF">FZD51_00950</name>
</gene>
<dbReference type="AlphaFoldDB" id="A0A5D4RQH4"/>